<protein>
    <submittedName>
        <fullName evidence="3">Right handed beta helix domain-containing protein</fullName>
    </submittedName>
</protein>
<gene>
    <name evidence="1" type="ORF">C1SCF055_LOCUS28991</name>
</gene>
<dbReference type="EMBL" id="CAMXCT010003216">
    <property type="protein sequence ID" value="CAI4003097.1"/>
    <property type="molecule type" value="Genomic_DNA"/>
</dbReference>
<comment type="caution">
    <text evidence="1">The sequence shown here is derived from an EMBL/GenBank/DDBJ whole genome shotgun (WGS) entry which is preliminary data.</text>
</comment>
<evidence type="ECO:0000313" key="2">
    <source>
        <dbReference type="EMBL" id="CAL1156472.1"/>
    </source>
</evidence>
<dbReference type="AlphaFoldDB" id="A0A9P1D2F6"/>
<evidence type="ECO:0000313" key="3">
    <source>
        <dbReference type="EMBL" id="CAL4790409.1"/>
    </source>
</evidence>
<evidence type="ECO:0000313" key="4">
    <source>
        <dbReference type="Proteomes" id="UP001152797"/>
    </source>
</evidence>
<reference evidence="2" key="2">
    <citation type="submission" date="2024-04" db="EMBL/GenBank/DDBJ databases">
        <authorList>
            <person name="Chen Y."/>
            <person name="Shah S."/>
            <person name="Dougan E. K."/>
            <person name="Thang M."/>
            <person name="Chan C."/>
        </authorList>
    </citation>
    <scope>NUCLEOTIDE SEQUENCE [LARGE SCALE GENOMIC DNA]</scope>
</reference>
<keyword evidence="4" id="KW-1185">Reference proteome</keyword>
<dbReference type="EMBL" id="CAMXCT030003216">
    <property type="protein sequence ID" value="CAL4790409.1"/>
    <property type="molecule type" value="Genomic_DNA"/>
</dbReference>
<proteinExistence type="predicted"/>
<name>A0A9P1D2F6_9DINO</name>
<sequence length="237" mass="25957">MRVAVVCYALVLRSAALRDEISRFEPLELEVPDEKMHQEAPMNFLTSGETSTVRNADQPEAFLEVISATNCIDGTLHLRGQNVVNSALVFSKECATLRGDMGAQVTLKEPLIFEGDLRMEGDIRFIAARSFWQPCVSVKGNASMFGNIHFEGCRNKDTKLNAGGGGLMVGKTLTQHAGAIAFHNCSSEDRGAEPQTELVEFWTFGRLDGVWTELTRETEGIVLELAGSQKSEGKMKG</sequence>
<accession>A0A9P1D2F6</accession>
<dbReference type="OrthoDB" id="411143at2759"/>
<dbReference type="EMBL" id="CAMXCT020003216">
    <property type="protein sequence ID" value="CAL1156472.1"/>
    <property type="molecule type" value="Genomic_DNA"/>
</dbReference>
<dbReference type="Proteomes" id="UP001152797">
    <property type="component" value="Unassembled WGS sequence"/>
</dbReference>
<evidence type="ECO:0000313" key="1">
    <source>
        <dbReference type="EMBL" id="CAI4003097.1"/>
    </source>
</evidence>
<reference evidence="1" key="1">
    <citation type="submission" date="2022-10" db="EMBL/GenBank/DDBJ databases">
        <authorList>
            <person name="Chen Y."/>
            <person name="Dougan E. K."/>
            <person name="Chan C."/>
            <person name="Rhodes N."/>
            <person name="Thang M."/>
        </authorList>
    </citation>
    <scope>NUCLEOTIDE SEQUENCE</scope>
</reference>
<organism evidence="1">
    <name type="scientific">Cladocopium goreaui</name>
    <dbReference type="NCBI Taxonomy" id="2562237"/>
    <lineage>
        <taxon>Eukaryota</taxon>
        <taxon>Sar</taxon>
        <taxon>Alveolata</taxon>
        <taxon>Dinophyceae</taxon>
        <taxon>Suessiales</taxon>
        <taxon>Symbiodiniaceae</taxon>
        <taxon>Cladocopium</taxon>
    </lineage>
</organism>